<feature type="non-terminal residue" evidence="1">
    <location>
        <position position="1"/>
    </location>
</feature>
<dbReference type="AlphaFoldDB" id="A0A816I0X7"/>
<accession>A0A816I0X7</accession>
<dbReference type="Proteomes" id="UP001295469">
    <property type="component" value="Chromosome C03"/>
</dbReference>
<name>A0A816I0X7_BRANA</name>
<reference evidence="1" key="1">
    <citation type="submission" date="2021-01" db="EMBL/GenBank/DDBJ databases">
        <authorList>
            <consortium name="Genoscope - CEA"/>
            <person name="William W."/>
        </authorList>
    </citation>
    <scope>NUCLEOTIDE SEQUENCE</scope>
</reference>
<organism evidence="1">
    <name type="scientific">Brassica napus</name>
    <name type="common">Rape</name>
    <dbReference type="NCBI Taxonomy" id="3708"/>
    <lineage>
        <taxon>Eukaryota</taxon>
        <taxon>Viridiplantae</taxon>
        <taxon>Streptophyta</taxon>
        <taxon>Embryophyta</taxon>
        <taxon>Tracheophyta</taxon>
        <taxon>Spermatophyta</taxon>
        <taxon>Magnoliopsida</taxon>
        <taxon>eudicotyledons</taxon>
        <taxon>Gunneridae</taxon>
        <taxon>Pentapetalae</taxon>
        <taxon>rosids</taxon>
        <taxon>malvids</taxon>
        <taxon>Brassicales</taxon>
        <taxon>Brassicaceae</taxon>
        <taxon>Brassiceae</taxon>
        <taxon>Brassica</taxon>
    </lineage>
</organism>
<protein>
    <submittedName>
        <fullName evidence="1">(rape) hypothetical protein</fullName>
    </submittedName>
</protein>
<gene>
    <name evidence="1" type="ORF">DARMORV10_C03P01320.1</name>
</gene>
<proteinExistence type="predicted"/>
<evidence type="ECO:0000313" key="1">
    <source>
        <dbReference type="EMBL" id="CAF1696254.1"/>
    </source>
</evidence>
<sequence length="69" mass="8045">CDKVNDAGTQLLIILIHTYQMITESYHVQYFSFFFFSCTVRHVFYNFQSESLGRKFKLNPVNASVSPCI</sequence>
<dbReference type="EMBL" id="HG994367">
    <property type="protein sequence ID" value="CAF1696254.1"/>
    <property type="molecule type" value="Genomic_DNA"/>
</dbReference>